<evidence type="ECO:0000256" key="1">
    <source>
        <dbReference type="ARBA" id="ARBA00001974"/>
    </source>
</evidence>
<dbReference type="InterPro" id="IPR021163">
    <property type="entry name" value="Ferredox_Rdtase_adrenod"/>
</dbReference>
<dbReference type="Pfam" id="PF07992">
    <property type="entry name" value="Pyr_redox_2"/>
    <property type="match status" value="1"/>
</dbReference>
<keyword evidence="8" id="KW-0496">Mitochondrion</keyword>
<dbReference type="EC" id="1.18.1.6" evidence="8"/>
<keyword evidence="3 8" id="KW-0285">Flavoprotein</keyword>
<gene>
    <name evidence="10" type="ORF">WJX75_007789</name>
</gene>
<name>A0ABR2Z3W6_9CHLO</name>
<dbReference type="PANTHER" id="PTHR48467:SF1">
    <property type="entry name" value="GLUTAMATE SYNTHASE 1 [NADH], CHLOROPLASTIC-LIKE"/>
    <property type="match status" value="1"/>
</dbReference>
<evidence type="ECO:0000256" key="5">
    <source>
        <dbReference type="ARBA" id="ARBA00022857"/>
    </source>
</evidence>
<dbReference type="PANTHER" id="PTHR48467">
    <property type="entry name" value="GLUTAMATE SYNTHASE 1 [NADH], CHLOROPLASTIC-LIKE"/>
    <property type="match status" value="1"/>
</dbReference>
<evidence type="ECO:0000256" key="4">
    <source>
        <dbReference type="ARBA" id="ARBA00022827"/>
    </source>
</evidence>
<organism evidence="10 11">
    <name type="scientific">Coccomyxa subellipsoidea</name>
    <dbReference type="NCBI Taxonomy" id="248742"/>
    <lineage>
        <taxon>Eukaryota</taxon>
        <taxon>Viridiplantae</taxon>
        <taxon>Chlorophyta</taxon>
        <taxon>core chlorophytes</taxon>
        <taxon>Trebouxiophyceae</taxon>
        <taxon>Trebouxiophyceae incertae sedis</taxon>
        <taxon>Coccomyxaceae</taxon>
        <taxon>Coccomyxa</taxon>
    </lineage>
</organism>
<evidence type="ECO:0000313" key="11">
    <source>
        <dbReference type="Proteomes" id="UP001491310"/>
    </source>
</evidence>
<evidence type="ECO:0000259" key="9">
    <source>
        <dbReference type="Pfam" id="PF07992"/>
    </source>
</evidence>
<dbReference type="EMBL" id="JALJOT010000001">
    <property type="protein sequence ID" value="KAK9918883.1"/>
    <property type="molecule type" value="Genomic_DNA"/>
</dbReference>
<sequence>MLQSLARVLSKSKPYTPHLPISCDATLPFLRSVCSAIENRTQNDAKYHFGVVGSGPAGFYTASLLLKKFGDQAKVDIIDRLPTPFGLVRSGVAPDHQDTKNVINQFTRIGQDDRVRFMGNVNVGQDITLHELRQFYSAVILAYGAESNRQLGVPGEDLRNVLSAREFVWWFNGHPEYAKLPIDLSEVEEVTILGLGNVALDCARILLKPPQSLASTDIAQHALEALKSSGVRKVHIVGRRGPVQAAFTGKELREITKLEGVRVMIPNEQLKPTEVDMAEMKASRIKKRVFDILKGAAGARTPENTDRELHLHFLRSPVELLPRESDTVVGSVKLEANVLQAKGDGSQKAVGTGEHEILPADMVLSSIGYRSKPIEGIAFDAARGVVIHRAGRVLQADGHPDPGLYVVGWAKRGPTGIIGTNLVDAEETTSSIVEDSPDLPKMKPGAAGHSTLSDALHYRNVQVISFSDWQRIDAAEVGQGQDIGKPREKFVDIDKMLEAGKLASTY</sequence>
<keyword evidence="11" id="KW-1185">Reference proteome</keyword>
<evidence type="ECO:0000256" key="6">
    <source>
        <dbReference type="ARBA" id="ARBA00023002"/>
    </source>
</evidence>
<dbReference type="InterPro" id="IPR055275">
    <property type="entry name" value="Ferredox_Rdtase"/>
</dbReference>
<protein>
    <recommendedName>
        <fullName evidence="8">NADPH:adrenodoxin oxidoreductase, mitochondrial</fullName>
        <ecNumber evidence="8">1.18.1.6</ecNumber>
    </recommendedName>
</protein>
<comment type="subcellular location">
    <subcellularLocation>
        <location evidence="8">Mitochondrion</location>
    </subcellularLocation>
</comment>
<keyword evidence="6 8" id="KW-0560">Oxidoreductase</keyword>
<comment type="cofactor">
    <cofactor evidence="1 8">
        <name>FAD</name>
        <dbReference type="ChEBI" id="CHEBI:57692"/>
    </cofactor>
</comment>
<evidence type="ECO:0000256" key="7">
    <source>
        <dbReference type="ARBA" id="ARBA00048933"/>
    </source>
</evidence>
<dbReference type="InterPro" id="IPR036188">
    <property type="entry name" value="FAD/NAD-bd_sf"/>
</dbReference>
<proteinExistence type="inferred from homology"/>
<evidence type="ECO:0000256" key="8">
    <source>
        <dbReference type="PIRNR" id="PIRNR000362"/>
    </source>
</evidence>
<dbReference type="Gene3D" id="3.50.50.60">
    <property type="entry name" value="FAD/NAD(P)-binding domain"/>
    <property type="match status" value="1"/>
</dbReference>
<reference evidence="10 11" key="1">
    <citation type="journal article" date="2024" name="Nat. Commun.">
        <title>Phylogenomics reveals the evolutionary origins of lichenization in chlorophyte algae.</title>
        <authorList>
            <person name="Puginier C."/>
            <person name="Libourel C."/>
            <person name="Otte J."/>
            <person name="Skaloud P."/>
            <person name="Haon M."/>
            <person name="Grisel S."/>
            <person name="Petersen M."/>
            <person name="Berrin J.G."/>
            <person name="Delaux P.M."/>
            <person name="Dal Grande F."/>
            <person name="Keller J."/>
        </authorList>
    </citation>
    <scope>NUCLEOTIDE SEQUENCE [LARGE SCALE GENOMIC DNA]</scope>
    <source>
        <strain evidence="10 11">SAG 216-7</strain>
    </source>
</reference>
<comment type="similarity">
    <text evidence="2 8">Belongs to the ferredoxin--NADP reductase type 1 family.</text>
</comment>
<evidence type="ECO:0000256" key="2">
    <source>
        <dbReference type="ARBA" id="ARBA00008312"/>
    </source>
</evidence>
<dbReference type="Gene3D" id="3.40.50.720">
    <property type="entry name" value="NAD(P)-binding Rossmann-like Domain"/>
    <property type="match status" value="1"/>
</dbReference>
<dbReference type="InterPro" id="IPR023753">
    <property type="entry name" value="FAD/NAD-binding_dom"/>
</dbReference>
<dbReference type="PIRSF" id="PIRSF000362">
    <property type="entry name" value="FNR"/>
    <property type="match status" value="1"/>
</dbReference>
<keyword evidence="4 8" id="KW-0274">FAD</keyword>
<comment type="catalytic activity">
    <reaction evidence="7 8">
        <text>2 reduced [adrenodoxin] + NADP(+) + H(+) = 2 oxidized [adrenodoxin] + NADPH</text>
        <dbReference type="Rhea" id="RHEA:42312"/>
        <dbReference type="Rhea" id="RHEA-COMP:9998"/>
        <dbReference type="Rhea" id="RHEA-COMP:9999"/>
        <dbReference type="ChEBI" id="CHEBI:15378"/>
        <dbReference type="ChEBI" id="CHEBI:33737"/>
        <dbReference type="ChEBI" id="CHEBI:33738"/>
        <dbReference type="ChEBI" id="CHEBI:57783"/>
        <dbReference type="ChEBI" id="CHEBI:58349"/>
        <dbReference type="EC" id="1.18.1.6"/>
    </reaction>
</comment>
<dbReference type="SUPFAM" id="SSF51971">
    <property type="entry name" value="Nucleotide-binding domain"/>
    <property type="match status" value="2"/>
</dbReference>
<dbReference type="Proteomes" id="UP001491310">
    <property type="component" value="Unassembled WGS sequence"/>
</dbReference>
<accession>A0ABR2Z3W6</accession>
<feature type="domain" description="FAD/NAD(P)-binding" evidence="9">
    <location>
        <begin position="51"/>
        <end position="264"/>
    </location>
</feature>
<evidence type="ECO:0000313" key="10">
    <source>
        <dbReference type="EMBL" id="KAK9918883.1"/>
    </source>
</evidence>
<evidence type="ECO:0000256" key="3">
    <source>
        <dbReference type="ARBA" id="ARBA00022630"/>
    </source>
</evidence>
<keyword evidence="5 8" id="KW-0521">NADP</keyword>
<dbReference type="PRINTS" id="PR00419">
    <property type="entry name" value="ADXRDTASE"/>
</dbReference>
<comment type="caution">
    <text evidence="10">The sequence shown here is derived from an EMBL/GenBank/DDBJ whole genome shotgun (WGS) entry which is preliminary data.</text>
</comment>